<dbReference type="Proteomes" id="UP000562352">
    <property type="component" value="Unassembled WGS sequence"/>
</dbReference>
<evidence type="ECO:0000256" key="1">
    <source>
        <dbReference type="ARBA" id="ARBA00007047"/>
    </source>
</evidence>
<dbReference type="InterPro" id="IPR037171">
    <property type="entry name" value="NagB/RpiA_transferase-like"/>
</dbReference>
<dbReference type="PANTHER" id="PTHR43293:SF3">
    <property type="entry name" value="CHOLESTEROL RING-CLEAVING HYDROLASE IPDB SUBUNIT"/>
    <property type="match status" value="1"/>
</dbReference>
<keyword evidence="4" id="KW-1185">Reference proteome</keyword>
<evidence type="ECO:0000256" key="2">
    <source>
        <dbReference type="SAM" id="MobiDB-lite"/>
    </source>
</evidence>
<proteinExistence type="inferred from homology"/>
<comment type="similarity">
    <text evidence="1">Belongs to the 3-oxoacid CoA-transferase subunit B family.</text>
</comment>
<dbReference type="RefSeq" id="WP_377296987.1">
    <property type="nucleotide sequence ID" value="NZ_BAAAWZ010000001.1"/>
</dbReference>
<dbReference type="Pfam" id="PF01144">
    <property type="entry name" value="CoA_trans"/>
    <property type="match status" value="1"/>
</dbReference>
<dbReference type="EMBL" id="JACHJJ010000029">
    <property type="protein sequence ID" value="MBB5967133.1"/>
    <property type="molecule type" value="Genomic_DNA"/>
</dbReference>
<feature type="compositionally biased region" description="Low complexity" evidence="2">
    <location>
        <begin position="1"/>
        <end position="12"/>
    </location>
</feature>
<dbReference type="Gene3D" id="3.40.1080.10">
    <property type="entry name" value="Glutaconate Coenzyme A-transferase"/>
    <property type="match status" value="1"/>
</dbReference>
<keyword evidence="3" id="KW-0808">Transferase</keyword>
<dbReference type="PANTHER" id="PTHR43293">
    <property type="entry name" value="ACETATE COA-TRANSFERASE YDIF"/>
    <property type="match status" value="1"/>
</dbReference>
<dbReference type="SMART" id="SM00882">
    <property type="entry name" value="CoA_trans"/>
    <property type="match status" value="1"/>
</dbReference>
<feature type="region of interest" description="Disordered" evidence="2">
    <location>
        <begin position="1"/>
        <end position="28"/>
    </location>
</feature>
<dbReference type="AlphaFoldDB" id="A0A841DED4"/>
<comment type="caution">
    <text evidence="3">The sequence shown here is derived from an EMBL/GenBank/DDBJ whole genome shotgun (WGS) entry which is preliminary data.</text>
</comment>
<organism evidence="3 4">
    <name type="scientific">Planomonospora venezuelensis</name>
    <dbReference type="NCBI Taxonomy" id="1999"/>
    <lineage>
        <taxon>Bacteria</taxon>
        <taxon>Bacillati</taxon>
        <taxon>Actinomycetota</taxon>
        <taxon>Actinomycetes</taxon>
        <taxon>Streptosporangiales</taxon>
        <taxon>Streptosporangiaceae</taxon>
        <taxon>Planomonospora</taxon>
    </lineage>
</organism>
<accession>A0A841DED4</accession>
<evidence type="ECO:0000313" key="4">
    <source>
        <dbReference type="Proteomes" id="UP000562352"/>
    </source>
</evidence>
<gene>
    <name evidence="3" type="ORF">FHS22_006435</name>
</gene>
<dbReference type="GO" id="GO:0008410">
    <property type="term" value="F:CoA-transferase activity"/>
    <property type="evidence" value="ECO:0007669"/>
    <property type="project" value="InterPro"/>
</dbReference>
<evidence type="ECO:0000313" key="3">
    <source>
        <dbReference type="EMBL" id="MBB5967133.1"/>
    </source>
</evidence>
<reference evidence="3 4" key="1">
    <citation type="submission" date="2020-08" db="EMBL/GenBank/DDBJ databases">
        <title>Genomic Encyclopedia of Type Strains, Phase III (KMG-III): the genomes of soil and plant-associated and newly described type strains.</title>
        <authorList>
            <person name="Whitman W."/>
        </authorList>
    </citation>
    <scope>NUCLEOTIDE SEQUENCE [LARGE SCALE GENOMIC DNA]</scope>
    <source>
        <strain evidence="3 4">CECT 3303</strain>
    </source>
</reference>
<dbReference type="InterPro" id="IPR004165">
    <property type="entry name" value="CoA_trans_fam_I"/>
</dbReference>
<sequence>MSTTGTGPDTGPMGAGAPGAAAGAGTGAAGTDATRAEVCVVACAEAWRGDGEILAAAMGTCSILGARLARLTFEPGLLTTDGGALLTAEPVPIGAPAGPVEGWMPFRDHLWLVQNGRRHVMMGASQIDRYGNTNISAVGDWARPKSQLLGVRGAPGNTICNPTSYWIPRHSTRVFVPRVDVVSGVGHDRAAELGGRASRFHGLRRVVTDLGVFDFGTPDGSMRLVSVHPGVEVEQVVAATGFDLVIDGDVPQTRWPTDGELRLIRERLDPKGLRDTEVRP</sequence>
<dbReference type="SUPFAM" id="SSF100950">
    <property type="entry name" value="NagB/RpiA/CoA transferase-like"/>
    <property type="match status" value="1"/>
</dbReference>
<feature type="compositionally biased region" description="Gly residues" evidence="2">
    <location>
        <begin position="13"/>
        <end position="28"/>
    </location>
</feature>
<name>A0A841DED4_PLAVE</name>
<protein>
    <submittedName>
        <fullName evidence="3">Acyl CoA:acetate/3-ketoacid CoA transferase beta subunit</fullName>
    </submittedName>
</protein>